<dbReference type="EMBL" id="JAFEJA010000001">
    <property type="protein sequence ID" value="MBM9617671.1"/>
    <property type="molecule type" value="Genomic_DNA"/>
</dbReference>
<organism evidence="1 2">
    <name type="scientific">Streptomyces zhihengii</name>
    <dbReference type="NCBI Taxonomy" id="1818004"/>
    <lineage>
        <taxon>Bacteria</taxon>
        <taxon>Bacillati</taxon>
        <taxon>Actinomycetota</taxon>
        <taxon>Actinomycetes</taxon>
        <taxon>Kitasatosporales</taxon>
        <taxon>Streptomycetaceae</taxon>
        <taxon>Streptomyces</taxon>
    </lineage>
</organism>
<comment type="caution">
    <text evidence="1">The sequence shown here is derived from an EMBL/GenBank/DDBJ whole genome shotgun (WGS) entry which is preliminary data.</text>
</comment>
<evidence type="ECO:0000313" key="1">
    <source>
        <dbReference type="EMBL" id="MBM9617671.1"/>
    </source>
</evidence>
<reference evidence="1 2" key="1">
    <citation type="journal article" date="2016" name="Arch. Microbiol.">
        <title>Streptomyces zhihengii sp. nov., isolated from rhizospheric soil of Psammosilene tunicoides.</title>
        <authorList>
            <person name="Huang M.J."/>
            <person name="Fei J.J."/>
            <person name="Salam N."/>
            <person name="Kim C.J."/>
            <person name="Hozzein W.N."/>
            <person name="Xiao M."/>
            <person name="Huang H.Q."/>
            <person name="Li W.J."/>
        </authorList>
    </citation>
    <scope>NUCLEOTIDE SEQUENCE [LARGE SCALE GENOMIC DNA]</scope>
    <source>
        <strain evidence="1 2">YIM T102</strain>
    </source>
</reference>
<dbReference type="InterPro" id="IPR014903">
    <property type="entry name" value="DUF1796"/>
</dbReference>
<proteinExistence type="predicted"/>
<name>A0ABS2UJE8_9ACTN</name>
<protein>
    <submittedName>
        <fullName evidence="1">Papain-like cysteine peptidase</fullName>
    </submittedName>
</protein>
<accession>A0ABS2UJE8</accession>
<dbReference type="Pfam" id="PF08795">
    <property type="entry name" value="DUF1796"/>
    <property type="match status" value="1"/>
</dbReference>
<sequence length="217" mass="24133">MYDLCVGLGYHCESTHQLRRHTGDGRAHFFDWLDLDLASVVDAVRSDFRDVLRTGPVVPCSEGRCALDRPSGIRFFHDFRAAPGSPLTASDIAEQLPRVQAKFAHLADRWRTMAASSARVLYVHHDAFDESGTAEVLDLHAALAEQHPGHRFGLLWLRRTPPPGTTALPPHLHTGTVPLVPGRWEGDDDAWDRVLSALPLRPRTAPGPHDRTEDPRP</sequence>
<keyword evidence="2" id="KW-1185">Reference proteome</keyword>
<evidence type="ECO:0000313" key="2">
    <source>
        <dbReference type="Proteomes" id="UP000664109"/>
    </source>
</evidence>
<dbReference type="RefSeq" id="WP_205372026.1">
    <property type="nucleotide sequence ID" value="NZ_JAFEJA010000001.1"/>
</dbReference>
<dbReference type="Proteomes" id="UP000664109">
    <property type="component" value="Unassembled WGS sequence"/>
</dbReference>
<gene>
    <name evidence="1" type="ORF">JE024_02750</name>
</gene>